<dbReference type="Gene3D" id="2.40.30.170">
    <property type="match status" value="1"/>
</dbReference>
<comment type="caution">
    <text evidence="6">The sequence shown here is derived from an EMBL/GenBank/DDBJ whole genome shotgun (WGS) entry which is preliminary data.</text>
</comment>
<feature type="coiled-coil region" evidence="3">
    <location>
        <begin position="176"/>
        <end position="214"/>
    </location>
</feature>
<feature type="domain" description="CzcB-like C-terminal circularly permuted SH3-like" evidence="5">
    <location>
        <begin position="362"/>
        <end position="401"/>
    </location>
</feature>
<evidence type="ECO:0000256" key="1">
    <source>
        <dbReference type="ARBA" id="ARBA00004196"/>
    </source>
</evidence>
<dbReference type="GO" id="GO:0030313">
    <property type="term" value="C:cell envelope"/>
    <property type="evidence" value="ECO:0007669"/>
    <property type="project" value="UniProtKB-SubCell"/>
</dbReference>
<reference evidence="6" key="2">
    <citation type="submission" date="2021-04" db="EMBL/GenBank/DDBJ databases">
        <authorList>
            <person name="Gilroy R."/>
        </authorList>
    </citation>
    <scope>NUCLEOTIDE SEQUENCE</scope>
    <source>
        <strain evidence="6">Gambia2-208</strain>
    </source>
</reference>
<accession>A0A9D1ZHP2</accession>
<keyword evidence="4" id="KW-0812">Transmembrane</keyword>
<evidence type="ECO:0000313" key="7">
    <source>
        <dbReference type="Proteomes" id="UP000886851"/>
    </source>
</evidence>
<evidence type="ECO:0000313" key="6">
    <source>
        <dbReference type="EMBL" id="HIY87972.1"/>
    </source>
</evidence>
<dbReference type="EMBL" id="DXCV01000034">
    <property type="protein sequence ID" value="HIY87972.1"/>
    <property type="molecule type" value="Genomic_DNA"/>
</dbReference>
<evidence type="ECO:0000256" key="3">
    <source>
        <dbReference type="SAM" id="Coils"/>
    </source>
</evidence>
<reference evidence="6" key="1">
    <citation type="journal article" date="2021" name="PeerJ">
        <title>Extensive microbial diversity within the chicken gut microbiome revealed by metagenomics and culture.</title>
        <authorList>
            <person name="Gilroy R."/>
            <person name="Ravi A."/>
            <person name="Getino M."/>
            <person name="Pursley I."/>
            <person name="Horton D.L."/>
            <person name="Alikhan N.F."/>
            <person name="Baker D."/>
            <person name="Gharbi K."/>
            <person name="Hall N."/>
            <person name="Watson M."/>
            <person name="Adriaenssens E.M."/>
            <person name="Foster-Nyarko E."/>
            <person name="Jarju S."/>
            <person name="Secka A."/>
            <person name="Antonio M."/>
            <person name="Oren A."/>
            <person name="Chaudhuri R.R."/>
            <person name="La Ragione R."/>
            <person name="Hildebrand F."/>
            <person name="Pallen M.J."/>
        </authorList>
    </citation>
    <scope>NUCLEOTIDE SEQUENCE</scope>
    <source>
        <strain evidence="6">Gambia2-208</strain>
    </source>
</reference>
<name>A0A9D1ZHP2_9BACE</name>
<keyword evidence="4" id="KW-0472">Membrane</keyword>
<feature type="transmembrane region" description="Helical" evidence="4">
    <location>
        <begin position="21"/>
        <end position="39"/>
    </location>
</feature>
<evidence type="ECO:0000259" key="5">
    <source>
        <dbReference type="Pfam" id="PF25975"/>
    </source>
</evidence>
<dbReference type="InterPro" id="IPR058649">
    <property type="entry name" value="CzcB_C"/>
</dbReference>
<dbReference type="PANTHER" id="PTHR32347">
    <property type="entry name" value="EFFLUX SYSTEM COMPONENT YKNX-RELATED"/>
    <property type="match status" value="1"/>
</dbReference>
<gene>
    <name evidence="6" type="ORF">H9824_04605</name>
</gene>
<evidence type="ECO:0000256" key="4">
    <source>
        <dbReference type="SAM" id="Phobius"/>
    </source>
</evidence>
<dbReference type="Gene3D" id="2.40.420.20">
    <property type="match status" value="1"/>
</dbReference>
<dbReference type="Pfam" id="PF25975">
    <property type="entry name" value="CzcB_C"/>
    <property type="match status" value="1"/>
</dbReference>
<keyword evidence="4" id="KW-1133">Transmembrane helix</keyword>
<proteinExistence type="predicted"/>
<sequence length="416" mass="46862">MDREIPKEVRQKERNKKLIRYGISAAAVIVVISVLISVMRTGVKEKDVVFSTVDRGTIEVSVSASGKVVPAFEEIMTSPISTRILEVYKKGGDSVDVGTPILKLDLQSAETEYKKQLDEEQMKSYQLQQLKVNNETKLKDLAMQIKVSEMKLNRMRVELRNEQYLDSLGSGTTDKVRQAELSVNVAELELEQLRQQYENEQEVLDAEYKVKELEFSIFRKSLAETRRTLEDAQVKSPRKAILTYINNQIGQQVGQGEQIAIISDLSHFKVEGEIADTYGDRVAAGGKAIVKIGREQLVGQVSSVTPLSKNGVISFTVQLEDDSHKRLRSGLKTDVYVMNAVKEDVMRIANASYYVGRGEYDLFVRTSDNELEKRKVQLGDSNFEYVEVVSGLEPGEQVVVSDMSNYKNMNSLKLKK</sequence>
<dbReference type="AlphaFoldDB" id="A0A9D1ZHP2"/>
<keyword evidence="2 3" id="KW-0175">Coiled coil</keyword>
<comment type="subcellular location">
    <subcellularLocation>
        <location evidence="1">Cell envelope</location>
    </subcellularLocation>
</comment>
<dbReference type="InterPro" id="IPR050465">
    <property type="entry name" value="UPF0194_transport"/>
</dbReference>
<protein>
    <submittedName>
        <fullName evidence="6">HlyD family efflux transporter periplasmic adaptor subunit</fullName>
    </submittedName>
</protein>
<organism evidence="6 7">
    <name type="scientific">Candidatus Bacteroides pullicola</name>
    <dbReference type="NCBI Taxonomy" id="2838475"/>
    <lineage>
        <taxon>Bacteria</taxon>
        <taxon>Pseudomonadati</taxon>
        <taxon>Bacteroidota</taxon>
        <taxon>Bacteroidia</taxon>
        <taxon>Bacteroidales</taxon>
        <taxon>Bacteroidaceae</taxon>
        <taxon>Bacteroides</taxon>
    </lineage>
</organism>
<dbReference type="Proteomes" id="UP000886851">
    <property type="component" value="Unassembled WGS sequence"/>
</dbReference>
<evidence type="ECO:0000256" key="2">
    <source>
        <dbReference type="ARBA" id="ARBA00023054"/>
    </source>
</evidence>
<dbReference type="PANTHER" id="PTHR32347:SF14">
    <property type="entry name" value="EFFLUX SYSTEM COMPONENT YKNX-RELATED"/>
    <property type="match status" value="1"/>
</dbReference>